<proteinExistence type="predicted"/>
<feature type="region of interest" description="Disordered" evidence="1">
    <location>
        <begin position="193"/>
        <end position="212"/>
    </location>
</feature>
<dbReference type="EMBL" id="JARJBB010000037">
    <property type="protein sequence ID" value="MDF3303044.1"/>
    <property type="molecule type" value="Genomic_DNA"/>
</dbReference>
<sequence length="212" mass="22543">MVGALVWLAVCAVVMAVVGSRAWAVWQSGQDAPWAKRWEVASALLGVLGFTVFTLALVARAEGAVFTGVAVAVVLVWVLAAGCVVAEKAVRRQEAQEARAARHERGLPMETRMWAPRTVWIAWVVAGCLLAAGGLAVWVTQTRLDPASARPEELLSQAQQLSTTAAIAMSTALVVSVVCGAVHALARRRRREADRARVRDAEQELTAPAADG</sequence>
<gene>
    <name evidence="3" type="ORF">P3H78_31420</name>
</gene>
<keyword evidence="2" id="KW-0812">Transmembrane</keyword>
<keyword evidence="2" id="KW-1133">Transmembrane helix</keyword>
<evidence type="ECO:0000313" key="3">
    <source>
        <dbReference type="EMBL" id="MDF3303044.1"/>
    </source>
</evidence>
<feature type="transmembrane region" description="Helical" evidence="2">
    <location>
        <begin position="65"/>
        <end position="86"/>
    </location>
</feature>
<comment type="caution">
    <text evidence="3">The sequence shown here is derived from an EMBL/GenBank/DDBJ whole genome shotgun (WGS) entry which is preliminary data.</text>
</comment>
<feature type="transmembrane region" description="Helical" evidence="2">
    <location>
        <begin position="6"/>
        <end position="26"/>
    </location>
</feature>
<dbReference type="RefSeq" id="WP_276112591.1">
    <property type="nucleotide sequence ID" value="NZ_JARJBB010000037.1"/>
</dbReference>
<dbReference type="Proteomes" id="UP001221150">
    <property type="component" value="Unassembled WGS sequence"/>
</dbReference>
<evidence type="ECO:0000313" key="4">
    <source>
        <dbReference type="Proteomes" id="UP001221150"/>
    </source>
</evidence>
<evidence type="ECO:0000256" key="2">
    <source>
        <dbReference type="SAM" id="Phobius"/>
    </source>
</evidence>
<protein>
    <submittedName>
        <fullName evidence="3">Uncharacterized protein</fullName>
    </submittedName>
</protein>
<feature type="compositionally biased region" description="Basic and acidic residues" evidence="1">
    <location>
        <begin position="193"/>
        <end position="202"/>
    </location>
</feature>
<evidence type="ECO:0000256" key="1">
    <source>
        <dbReference type="SAM" id="MobiDB-lite"/>
    </source>
</evidence>
<keyword evidence="4" id="KW-1185">Reference proteome</keyword>
<organism evidence="3 4">
    <name type="scientific">Streptomyces tropicalis</name>
    <dbReference type="NCBI Taxonomy" id="3034234"/>
    <lineage>
        <taxon>Bacteria</taxon>
        <taxon>Bacillati</taxon>
        <taxon>Actinomycetota</taxon>
        <taxon>Actinomycetes</taxon>
        <taxon>Kitasatosporales</taxon>
        <taxon>Streptomycetaceae</taxon>
        <taxon>Streptomyces</taxon>
    </lineage>
</organism>
<feature type="transmembrane region" description="Helical" evidence="2">
    <location>
        <begin position="161"/>
        <end position="186"/>
    </location>
</feature>
<name>A0ABT6AEG7_9ACTN</name>
<feature type="transmembrane region" description="Helical" evidence="2">
    <location>
        <begin position="38"/>
        <end position="59"/>
    </location>
</feature>
<reference evidence="3 4" key="1">
    <citation type="submission" date="2023-03" db="EMBL/GenBank/DDBJ databases">
        <title>Draft genome sequence of Streptomyces sp. K1PA1 isolated from peat swamp forest in Thailand.</title>
        <authorList>
            <person name="Klaysubun C."/>
            <person name="Duangmal K."/>
        </authorList>
    </citation>
    <scope>NUCLEOTIDE SEQUENCE [LARGE SCALE GENOMIC DNA]</scope>
    <source>
        <strain evidence="3 4">K1PA1</strain>
    </source>
</reference>
<keyword evidence="2" id="KW-0472">Membrane</keyword>
<accession>A0ABT6AEG7</accession>
<feature type="transmembrane region" description="Helical" evidence="2">
    <location>
        <begin position="119"/>
        <end position="141"/>
    </location>
</feature>